<proteinExistence type="predicted"/>
<dbReference type="OrthoDB" id="424426at2"/>
<gene>
    <name evidence="1" type="ORF">ACMU_15620</name>
</gene>
<protein>
    <submittedName>
        <fullName evidence="1">Metal-binding protein</fullName>
    </submittedName>
</protein>
<sequence>MTEIVELLVCTTCRRGQPTDAEGPRPGAVMLDRLSAANLPDNVELKGVECLSNCDSGCSVVLRGGPKRWTYVYGNLTEETGPDIVAEGAARYAATADGLVPWRERPEHFRKNCIARIPPLEATE</sequence>
<dbReference type="InterPro" id="IPR036249">
    <property type="entry name" value="Thioredoxin-like_sf"/>
</dbReference>
<reference evidence="1 2" key="1">
    <citation type="submission" date="2014-03" db="EMBL/GenBank/DDBJ databases">
        <title>Draft Genome Sequence of Actibacterium mucosum KCTC 23349, a Marine Alphaproteobacterium with Complex Ionic Requirements Isolated from Mediterranean Seawater at Malvarrosa Beach, Valencia, Spain.</title>
        <authorList>
            <person name="Arahal D.R."/>
            <person name="Shao Z."/>
            <person name="Lai Q."/>
            <person name="Pujalte M.J."/>
        </authorList>
    </citation>
    <scope>NUCLEOTIDE SEQUENCE [LARGE SCALE GENOMIC DNA]</scope>
    <source>
        <strain evidence="1 2">KCTC 23349</strain>
    </source>
</reference>
<dbReference type="CDD" id="cd02980">
    <property type="entry name" value="TRX_Fd_family"/>
    <property type="match status" value="1"/>
</dbReference>
<keyword evidence="2" id="KW-1185">Reference proteome</keyword>
<dbReference type="InterPro" id="IPR012863">
    <property type="entry name" value="DUF1636"/>
</dbReference>
<dbReference type="EMBL" id="JFKE01000005">
    <property type="protein sequence ID" value="KAJ55183.1"/>
    <property type="molecule type" value="Genomic_DNA"/>
</dbReference>
<dbReference type="Gene3D" id="3.40.30.10">
    <property type="entry name" value="Glutaredoxin"/>
    <property type="match status" value="1"/>
</dbReference>
<dbReference type="STRING" id="1454373.ACMU_15620"/>
<accession>A0A037ZGB3</accession>
<organism evidence="1 2">
    <name type="scientific">Actibacterium mucosum KCTC 23349</name>
    <dbReference type="NCBI Taxonomy" id="1454373"/>
    <lineage>
        <taxon>Bacteria</taxon>
        <taxon>Pseudomonadati</taxon>
        <taxon>Pseudomonadota</taxon>
        <taxon>Alphaproteobacteria</taxon>
        <taxon>Rhodobacterales</taxon>
        <taxon>Roseobacteraceae</taxon>
        <taxon>Actibacterium</taxon>
    </lineage>
</organism>
<name>A0A037ZGB3_9RHOB</name>
<dbReference type="RefSeq" id="WP_035260680.1">
    <property type="nucleotide sequence ID" value="NZ_JFKE01000005.1"/>
</dbReference>
<dbReference type="AlphaFoldDB" id="A0A037ZGB3"/>
<dbReference type="Proteomes" id="UP000026249">
    <property type="component" value="Unassembled WGS sequence"/>
</dbReference>
<dbReference type="SUPFAM" id="SSF52833">
    <property type="entry name" value="Thioredoxin-like"/>
    <property type="match status" value="1"/>
</dbReference>
<evidence type="ECO:0000313" key="1">
    <source>
        <dbReference type="EMBL" id="KAJ55183.1"/>
    </source>
</evidence>
<evidence type="ECO:0000313" key="2">
    <source>
        <dbReference type="Proteomes" id="UP000026249"/>
    </source>
</evidence>
<dbReference type="Pfam" id="PF07845">
    <property type="entry name" value="DUF1636"/>
    <property type="match status" value="1"/>
</dbReference>
<comment type="caution">
    <text evidence="1">The sequence shown here is derived from an EMBL/GenBank/DDBJ whole genome shotgun (WGS) entry which is preliminary data.</text>
</comment>